<feature type="compositionally biased region" description="Polar residues" evidence="6">
    <location>
        <begin position="173"/>
        <end position="183"/>
    </location>
</feature>
<dbReference type="Proteomes" id="UP001608902">
    <property type="component" value="Unassembled WGS sequence"/>
</dbReference>
<dbReference type="InterPro" id="IPR012435">
    <property type="entry name" value="TMEM144"/>
</dbReference>
<evidence type="ECO:0008006" key="10">
    <source>
        <dbReference type="Google" id="ProtNLM"/>
    </source>
</evidence>
<keyword evidence="4 7" id="KW-1133">Transmembrane helix</keyword>
<sequence>MALSGELIGFSSLLISSICFGFMFAPLRKYDSGDGLFVQWVQCAVVFIFGFFINIVRKFPPFNPVVMIGGLLYATGNVASVPVVQALGIGVGFPMWGTVQVLVGWSVARFGLFGTRPQPVYNNVLNIVGVFLNVVSGIMFAFVEHESQEEVISPEDEHIRTENMQRSRKVVRQTETGSGSTTPTNSFKFTRRKIFFIALTVFLGTLHGLMMTPVVYVMDNDPDASHNVLDFVSAYFSTVFMASTMYFLSYCIYKRNKPYIKPELVLPSVAYGVLFCVGMTLFFVSNDLLSQVISFPITVRLPSTIGIVADMVLFRVIKGKKNILYTISAVLVGIVAVVFIAISNQKF</sequence>
<protein>
    <recommendedName>
        <fullName evidence="10">Transmembrane protein</fullName>
    </recommendedName>
</protein>
<feature type="transmembrane region" description="Helical" evidence="7">
    <location>
        <begin position="68"/>
        <end position="96"/>
    </location>
</feature>
<reference evidence="8 9" key="1">
    <citation type="submission" date="2024-08" db="EMBL/GenBank/DDBJ databases">
        <title>Gnathostoma spinigerum genome.</title>
        <authorList>
            <person name="Gonzalez-Bertolin B."/>
            <person name="Monzon S."/>
            <person name="Zaballos A."/>
            <person name="Jimenez P."/>
            <person name="Dekumyoy P."/>
            <person name="Varona S."/>
            <person name="Cuesta I."/>
            <person name="Sumanam S."/>
            <person name="Adisakwattana P."/>
            <person name="Gasser R.B."/>
            <person name="Hernandez-Gonzalez A."/>
            <person name="Young N.D."/>
            <person name="Perteguer M.J."/>
        </authorList>
    </citation>
    <scope>NUCLEOTIDE SEQUENCE [LARGE SCALE GENOMIC DNA]</scope>
    <source>
        <strain evidence="8">AL3</strain>
        <tissue evidence="8">Liver</tissue>
    </source>
</reference>
<dbReference type="InterPro" id="IPR010651">
    <property type="entry name" value="Sugar_transport"/>
</dbReference>
<organism evidence="8 9">
    <name type="scientific">Gnathostoma spinigerum</name>
    <dbReference type="NCBI Taxonomy" id="75299"/>
    <lineage>
        <taxon>Eukaryota</taxon>
        <taxon>Metazoa</taxon>
        <taxon>Ecdysozoa</taxon>
        <taxon>Nematoda</taxon>
        <taxon>Chromadorea</taxon>
        <taxon>Rhabditida</taxon>
        <taxon>Spirurina</taxon>
        <taxon>Gnathostomatomorpha</taxon>
        <taxon>Gnathostomatoidea</taxon>
        <taxon>Gnathostomatidae</taxon>
        <taxon>Gnathostoma</taxon>
    </lineage>
</organism>
<evidence type="ECO:0000256" key="7">
    <source>
        <dbReference type="SAM" id="Phobius"/>
    </source>
</evidence>
<comment type="caution">
    <text evidence="8">The sequence shown here is derived from an EMBL/GenBank/DDBJ whole genome shotgun (WGS) entry which is preliminary data.</text>
</comment>
<keyword evidence="3 7" id="KW-0812">Transmembrane</keyword>
<dbReference type="AlphaFoldDB" id="A0ABD6EEX8"/>
<evidence type="ECO:0000313" key="9">
    <source>
        <dbReference type="Proteomes" id="UP001608902"/>
    </source>
</evidence>
<dbReference type="PANTHER" id="PTHR16119:SF18">
    <property type="entry name" value="TRANSMEMBRANE PROTEIN 144 HOMOLOG"/>
    <property type="match status" value="1"/>
</dbReference>
<feature type="transmembrane region" description="Helical" evidence="7">
    <location>
        <begin position="7"/>
        <end position="25"/>
    </location>
</feature>
<accession>A0ABD6EEX8</accession>
<feature type="transmembrane region" description="Helical" evidence="7">
    <location>
        <begin position="323"/>
        <end position="342"/>
    </location>
</feature>
<comment type="subcellular location">
    <subcellularLocation>
        <location evidence="1">Membrane</location>
        <topology evidence="1">Multi-pass membrane protein</topology>
    </subcellularLocation>
</comment>
<evidence type="ECO:0000256" key="2">
    <source>
        <dbReference type="ARBA" id="ARBA00005731"/>
    </source>
</evidence>
<evidence type="ECO:0000256" key="5">
    <source>
        <dbReference type="ARBA" id="ARBA00023136"/>
    </source>
</evidence>
<name>A0ABD6EEX8_9BILA</name>
<evidence type="ECO:0000256" key="6">
    <source>
        <dbReference type="SAM" id="MobiDB-lite"/>
    </source>
</evidence>
<comment type="similarity">
    <text evidence="2">Belongs to the TMEM144 family.</text>
</comment>
<dbReference type="Pfam" id="PF07857">
    <property type="entry name" value="TMEM144"/>
    <property type="match status" value="1"/>
</dbReference>
<feature type="region of interest" description="Disordered" evidence="6">
    <location>
        <begin position="164"/>
        <end position="183"/>
    </location>
</feature>
<dbReference type="PANTHER" id="PTHR16119">
    <property type="entry name" value="TRANSMEMBRANE PROTEIN 144"/>
    <property type="match status" value="1"/>
</dbReference>
<evidence type="ECO:0000313" key="8">
    <source>
        <dbReference type="EMBL" id="MFH4977776.1"/>
    </source>
</evidence>
<feature type="transmembrane region" description="Helical" evidence="7">
    <location>
        <begin position="194"/>
        <end position="216"/>
    </location>
</feature>
<evidence type="ECO:0000256" key="1">
    <source>
        <dbReference type="ARBA" id="ARBA00004141"/>
    </source>
</evidence>
<keyword evidence="5 7" id="KW-0472">Membrane</keyword>
<evidence type="ECO:0000256" key="3">
    <source>
        <dbReference type="ARBA" id="ARBA00022692"/>
    </source>
</evidence>
<proteinExistence type="inferred from homology"/>
<keyword evidence="9" id="KW-1185">Reference proteome</keyword>
<gene>
    <name evidence="8" type="ORF">AB6A40_004485</name>
</gene>
<feature type="transmembrane region" description="Helical" evidence="7">
    <location>
        <begin position="37"/>
        <end position="56"/>
    </location>
</feature>
<feature type="transmembrane region" description="Helical" evidence="7">
    <location>
        <begin position="228"/>
        <end position="252"/>
    </location>
</feature>
<dbReference type="EMBL" id="JBGFUD010002601">
    <property type="protein sequence ID" value="MFH4977776.1"/>
    <property type="molecule type" value="Genomic_DNA"/>
</dbReference>
<feature type="transmembrane region" description="Helical" evidence="7">
    <location>
        <begin position="297"/>
        <end position="316"/>
    </location>
</feature>
<feature type="transmembrane region" description="Helical" evidence="7">
    <location>
        <begin position="264"/>
        <end position="285"/>
    </location>
</feature>
<dbReference type="GO" id="GO:0016020">
    <property type="term" value="C:membrane"/>
    <property type="evidence" value="ECO:0007669"/>
    <property type="project" value="UniProtKB-SubCell"/>
</dbReference>
<evidence type="ECO:0000256" key="4">
    <source>
        <dbReference type="ARBA" id="ARBA00022989"/>
    </source>
</evidence>